<evidence type="ECO:0000313" key="3">
    <source>
        <dbReference type="Proteomes" id="UP000467700"/>
    </source>
</evidence>
<dbReference type="EMBL" id="CACVBS010000101">
    <property type="protein sequence ID" value="CAA7270935.1"/>
    <property type="molecule type" value="Genomic_DNA"/>
</dbReference>
<name>A0A8S0W539_CYCAE</name>
<proteinExistence type="predicted"/>
<comment type="caution">
    <text evidence="2">The sequence shown here is derived from an EMBL/GenBank/DDBJ whole genome shotgun (WGS) entry which is preliminary data.</text>
</comment>
<evidence type="ECO:0000313" key="2">
    <source>
        <dbReference type="EMBL" id="CAA7270935.1"/>
    </source>
</evidence>
<dbReference type="Proteomes" id="UP000467700">
    <property type="component" value="Unassembled WGS sequence"/>
</dbReference>
<feature type="chain" id="PRO_5035797953" evidence="1">
    <location>
        <begin position="22"/>
        <end position="245"/>
    </location>
</feature>
<keyword evidence="1" id="KW-0732">Signal</keyword>
<gene>
    <name evidence="2" type="ORF">AAE3_LOCUS13374</name>
</gene>
<dbReference type="OrthoDB" id="3052141at2759"/>
<sequence length="245" mass="27081">MRWSLVLLTCFILQFLGVALALPVSSEDGLVPRARVRSSKSAKASSSTYRKNALKSKTEYGVKNNKLVASKVPKARGAAALKALKKKDADHILEHQVLNKALKDQGKKFSDLKPPTQKKVKDAFNSHKNLAYVDKSINRSKAAVYKAALKGNKVQAKKHRDEYIKKTFSHAQGTAKTIDKTLKADGHKPNVHSTLMGAAKKAGIRKRDFDETSAPDGLVTTFETKRQRSQSQSPIHASIIVWDYC</sequence>
<evidence type="ECO:0000256" key="1">
    <source>
        <dbReference type="SAM" id="SignalP"/>
    </source>
</evidence>
<protein>
    <submittedName>
        <fullName evidence="2">Uncharacterized protein</fullName>
    </submittedName>
</protein>
<keyword evidence="3" id="KW-1185">Reference proteome</keyword>
<organism evidence="2 3">
    <name type="scientific">Cyclocybe aegerita</name>
    <name type="common">Black poplar mushroom</name>
    <name type="synonym">Agrocybe aegerita</name>
    <dbReference type="NCBI Taxonomy" id="1973307"/>
    <lineage>
        <taxon>Eukaryota</taxon>
        <taxon>Fungi</taxon>
        <taxon>Dikarya</taxon>
        <taxon>Basidiomycota</taxon>
        <taxon>Agaricomycotina</taxon>
        <taxon>Agaricomycetes</taxon>
        <taxon>Agaricomycetidae</taxon>
        <taxon>Agaricales</taxon>
        <taxon>Agaricineae</taxon>
        <taxon>Bolbitiaceae</taxon>
        <taxon>Cyclocybe</taxon>
    </lineage>
</organism>
<reference evidence="2 3" key="1">
    <citation type="submission" date="2020-01" db="EMBL/GenBank/DDBJ databases">
        <authorList>
            <person name="Gupta K D."/>
        </authorList>
    </citation>
    <scope>NUCLEOTIDE SEQUENCE [LARGE SCALE GENOMIC DNA]</scope>
</reference>
<accession>A0A8S0W539</accession>
<dbReference type="AlphaFoldDB" id="A0A8S0W539"/>
<feature type="signal peptide" evidence="1">
    <location>
        <begin position="1"/>
        <end position="21"/>
    </location>
</feature>